<dbReference type="CDD" id="cd00190">
    <property type="entry name" value="Tryp_SPc"/>
    <property type="match status" value="1"/>
</dbReference>
<keyword evidence="2" id="KW-0720">Serine protease</keyword>
<evidence type="ECO:0000313" key="5">
    <source>
        <dbReference type="Proteomes" id="UP001149400"/>
    </source>
</evidence>
<accession>A0ABT5QXJ8</accession>
<gene>
    <name evidence="4" type="ORF">LRP50_06345</name>
</gene>
<dbReference type="SMART" id="SM00020">
    <property type="entry name" value="Tryp_SPc"/>
    <property type="match status" value="1"/>
</dbReference>
<dbReference type="PROSITE" id="PS00134">
    <property type="entry name" value="TRYPSIN_HIS"/>
    <property type="match status" value="1"/>
</dbReference>
<dbReference type="InterPro" id="IPR001314">
    <property type="entry name" value="Peptidase_S1A"/>
</dbReference>
<dbReference type="SUPFAM" id="SSF50494">
    <property type="entry name" value="Trypsin-like serine proteases"/>
    <property type="match status" value="1"/>
</dbReference>
<dbReference type="InterPro" id="IPR020008">
    <property type="entry name" value="GlyGly_CTERM"/>
</dbReference>
<dbReference type="Pfam" id="PF00089">
    <property type="entry name" value="Trypsin"/>
    <property type="match status" value="1"/>
</dbReference>
<dbReference type="PROSITE" id="PS00135">
    <property type="entry name" value="TRYPSIN_SER"/>
    <property type="match status" value="1"/>
</dbReference>
<keyword evidence="1" id="KW-1015">Disulfide bond</keyword>
<evidence type="ECO:0000256" key="2">
    <source>
        <dbReference type="RuleBase" id="RU363034"/>
    </source>
</evidence>
<dbReference type="InterPro" id="IPR001254">
    <property type="entry name" value="Trypsin_dom"/>
</dbReference>
<dbReference type="InterPro" id="IPR033116">
    <property type="entry name" value="TRYPSIN_SER"/>
</dbReference>
<proteinExistence type="predicted"/>
<organism evidence="4 5">
    <name type="scientific">Enterovibrio gelatinilyticus</name>
    <dbReference type="NCBI Taxonomy" id="2899819"/>
    <lineage>
        <taxon>Bacteria</taxon>
        <taxon>Pseudomonadati</taxon>
        <taxon>Pseudomonadota</taxon>
        <taxon>Gammaproteobacteria</taxon>
        <taxon>Vibrionales</taxon>
        <taxon>Vibrionaceae</taxon>
        <taxon>Enterovibrio</taxon>
    </lineage>
</organism>
<keyword evidence="2 4" id="KW-0645">Protease</keyword>
<dbReference type="PRINTS" id="PR00722">
    <property type="entry name" value="CHYMOTRYPSIN"/>
</dbReference>
<dbReference type="Gene3D" id="2.40.10.10">
    <property type="entry name" value="Trypsin-like serine proteases"/>
    <property type="match status" value="1"/>
</dbReference>
<dbReference type="NCBIfam" id="TIGR03501">
    <property type="entry name" value="GlyGly_CTERM"/>
    <property type="match status" value="1"/>
</dbReference>
<dbReference type="RefSeq" id="WP_274163623.1">
    <property type="nucleotide sequence ID" value="NZ_JAJUBC010000005.1"/>
</dbReference>
<dbReference type="InterPro" id="IPR018114">
    <property type="entry name" value="TRYPSIN_HIS"/>
</dbReference>
<dbReference type="PROSITE" id="PS50240">
    <property type="entry name" value="TRYPSIN_DOM"/>
    <property type="match status" value="1"/>
</dbReference>
<dbReference type="Proteomes" id="UP001149400">
    <property type="component" value="Unassembled WGS sequence"/>
</dbReference>
<dbReference type="InterPro" id="IPR043504">
    <property type="entry name" value="Peptidase_S1_PA_chymotrypsin"/>
</dbReference>
<keyword evidence="5" id="KW-1185">Reference proteome</keyword>
<evidence type="ECO:0000256" key="1">
    <source>
        <dbReference type="ARBA" id="ARBA00023157"/>
    </source>
</evidence>
<dbReference type="PANTHER" id="PTHR24256">
    <property type="entry name" value="TRYPTASE-RELATED"/>
    <property type="match status" value="1"/>
</dbReference>
<feature type="domain" description="Peptidase S1" evidence="3">
    <location>
        <begin position="31"/>
        <end position="285"/>
    </location>
</feature>
<dbReference type="EMBL" id="JAJUBC010000005">
    <property type="protein sequence ID" value="MDD1792740.1"/>
    <property type="molecule type" value="Genomic_DNA"/>
</dbReference>
<evidence type="ECO:0000313" key="4">
    <source>
        <dbReference type="EMBL" id="MDD1792740.1"/>
    </source>
</evidence>
<dbReference type="InterPro" id="IPR009003">
    <property type="entry name" value="Peptidase_S1_PA"/>
</dbReference>
<protein>
    <submittedName>
        <fullName evidence="4">Serine protease</fullName>
    </submittedName>
</protein>
<keyword evidence="2" id="KW-0378">Hydrolase</keyword>
<name>A0ABT5QXJ8_9GAMM</name>
<sequence length="357" mass="38007">MRSWQRNATLALSIFASVGTVSAEGVKEPRIVSGSFASIESTPWQVFLDIGNSQTGYFACGGIIISDQYVLTAAHCIEGFSAADVRVFAGFEQLSYAGSGISVSKVIAYPDYDNERFTGDIALVKLSGKLPTNTQPIKLLLPARQSELDQEFENAALDNLYVSGWGATFTGGKINAALLKTTMNGVSDNQCYWTNDNNGVGPVNSELSNAYICADKSYTAGVCSGDSGGPLVWQDKNHAGDADLGYRAVGIVSFSSSKFGCGSVNSEDAFTQISSYHDWINLNMDGGYSEPSPTFSVDIFDPAYNYNPDADNPVKPVYPSDADSILPTPSSGGGGSIGWLSFVFVGMVAARRRVSYS</sequence>
<evidence type="ECO:0000259" key="3">
    <source>
        <dbReference type="PROSITE" id="PS50240"/>
    </source>
</evidence>
<dbReference type="GO" id="GO:0008233">
    <property type="term" value="F:peptidase activity"/>
    <property type="evidence" value="ECO:0007669"/>
    <property type="project" value="UniProtKB-KW"/>
</dbReference>
<comment type="caution">
    <text evidence="4">The sequence shown here is derived from an EMBL/GenBank/DDBJ whole genome shotgun (WGS) entry which is preliminary data.</text>
</comment>
<reference evidence="4" key="1">
    <citation type="submission" date="2021-12" db="EMBL/GenBank/DDBJ databases">
        <title>Enterovibrio ZSDZ35 sp. nov. and Enterovibrio ZSDZ42 sp. nov., isolated from coastal seawater in Qingdao.</title>
        <authorList>
            <person name="Zhang P."/>
        </authorList>
    </citation>
    <scope>NUCLEOTIDE SEQUENCE</scope>
    <source>
        <strain evidence="4">ZSDZ42</strain>
    </source>
</reference>
<dbReference type="InterPro" id="IPR051487">
    <property type="entry name" value="Ser/Thr_Proteases_Immune/Dev"/>
</dbReference>
<dbReference type="GO" id="GO:0006508">
    <property type="term" value="P:proteolysis"/>
    <property type="evidence" value="ECO:0007669"/>
    <property type="project" value="UniProtKB-KW"/>
</dbReference>